<feature type="transmembrane region" description="Helical" evidence="2">
    <location>
        <begin position="357"/>
        <end position="377"/>
    </location>
</feature>
<evidence type="ECO:0000256" key="1">
    <source>
        <dbReference type="SAM" id="MobiDB-lite"/>
    </source>
</evidence>
<proteinExistence type="predicted"/>
<evidence type="ECO:0000313" key="4">
    <source>
        <dbReference type="Proteomes" id="UP000289152"/>
    </source>
</evidence>
<feature type="compositionally biased region" description="Basic and acidic residues" evidence="1">
    <location>
        <begin position="279"/>
        <end position="288"/>
    </location>
</feature>
<comment type="caution">
    <text evidence="3">The sequence shown here is derived from an EMBL/GenBank/DDBJ whole genome shotgun (WGS) entry which is preliminary data.</text>
</comment>
<feature type="region of interest" description="Disordered" evidence="1">
    <location>
        <begin position="218"/>
        <end position="288"/>
    </location>
</feature>
<protein>
    <submittedName>
        <fullName evidence="3">Uncharacterized protein</fullName>
    </submittedName>
</protein>
<dbReference type="AlphaFoldDB" id="A0A4Q1BDB0"/>
<dbReference type="InParanoid" id="A0A4Q1BDB0"/>
<dbReference type="EMBL" id="SDIL01000199">
    <property type="protein sequence ID" value="RXK34745.1"/>
    <property type="molecule type" value="Genomic_DNA"/>
</dbReference>
<keyword evidence="2" id="KW-0812">Transmembrane</keyword>
<organism evidence="3 4">
    <name type="scientific">Tremella mesenterica</name>
    <name type="common">Jelly fungus</name>
    <dbReference type="NCBI Taxonomy" id="5217"/>
    <lineage>
        <taxon>Eukaryota</taxon>
        <taxon>Fungi</taxon>
        <taxon>Dikarya</taxon>
        <taxon>Basidiomycota</taxon>
        <taxon>Agaricomycotina</taxon>
        <taxon>Tremellomycetes</taxon>
        <taxon>Tremellales</taxon>
        <taxon>Tremellaceae</taxon>
        <taxon>Tremella</taxon>
    </lineage>
</organism>
<dbReference type="VEuPathDB" id="FungiDB:TREMEDRAFT_66484"/>
<feature type="compositionally biased region" description="Polar residues" evidence="1">
    <location>
        <begin position="244"/>
        <end position="270"/>
    </location>
</feature>
<keyword evidence="2" id="KW-1133">Transmembrane helix</keyword>
<keyword evidence="4" id="KW-1185">Reference proteome</keyword>
<accession>A0A4Q1BDB0</accession>
<name>A0A4Q1BDB0_TREME</name>
<keyword evidence="2" id="KW-0472">Membrane</keyword>
<dbReference type="Proteomes" id="UP000289152">
    <property type="component" value="Unassembled WGS sequence"/>
</dbReference>
<feature type="compositionally biased region" description="Low complexity" evidence="1">
    <location>
        <begin position="230"/>
        <end position="243"/>
    </location>
</feature>
<gene>
    <name evidence="3" type="ORF">M231_07997</name>
</gene>
<feature type="compositionally biased region" description="Basic and acidic residues" evidence="1">
    <location>
        <begin position="301"/>
        <end position="321"/>
    </location>
</feature>
<reference evidence="3 4" key="1">
    <citation type="submission" date="2016-06" db="EMBL/GenBank/DDBJ databases">
        <title>Evolution of pathogenesis and genome organization in the Tremellales.</title>
        <authorList>
            <person name="Cuomo C."/>
            <person name="Litvintseva A."/>
            <person name="Heitman J."/>
            <person name="Chen Y."/>
            <person name="Sun S."/>
            <person name="Springer D."/>
            <person name="Dromer F."/>
            <person name="Young S."/>
            <person name="Zeng Q."/>
            <person name="Chapman S."/>
            <person name="Gujja S."/>
            <person name="Saif S."/>
            <person name="Birren B."/>
        </authorList>
    </citation>
    <scope>NUCLEOTIDE SEQUENCE [LARGE SCALE GENOMIC DNA]</scope>
    <source>
        <strain evidence="3 4">ATCC 28783</strain>
    </source>
</reference>
<evidence type="ECO:0000313" key="3">
    <source>
        <dbReference type="EMBL" id="RXK34745.1"/>
    </source>
</evidence>
<sequence length="389" mass="43759">MQDNVDVSTPTEFRDLGPSWLSLLGCLYSKVPRVDDLAREAMREHSQAFTPNTASMTTIGTPAATDLMLALRSNDDPVLLSSHLLPLVSNRSKRPRTALTGDEDQDEDLNRFDVSFQDHTPPHQGRNNTDSSCEHLHVPQGPSFELDHSSFTFATDFFRENTNDHDNPLGSILDVQTQVDESLLAPPDDHHNVYNLLGSMLDFQPRVEDVHRNEIGADAPGVIYHDSPDLTDPLTQTPTSSLTEISESPNGTERSSASVVSNPDTETVTVTKRRPGRRQLPEPEQRRRQIVDRIRRAKDKAYRQRLESKERNQPPDQDRLSSKSVKSSIDPEKETRGLKNVEMFWIGGTIRPMPKMILVNTWAIVVCFGIGSVQLLIKDSIIKSKERHE</sequence>
<evidence type="ECO:0000256" key="2">
    <source>
        <dbReference type="SAM" id="Phobius"/>
    </source>
</evidence>
<feature type="region of interest" description="Disordered" evidence="1">
    <location>
        <begin position="301"/>
        <end position="333"/>
    </location>
</feature>